<evidence type="ECO:0000313" key="7">
    <source>
        <dbReference type="EMBL" id="PZW36537.1"/>
    </source>
</evidence>
<evidence type="ECO:0000259" key="6">
    <source>
        <dbReference type="Pfam" id="PF00724"/>
    </source>
</evidence>
<evidence type="ECO:0000256" key="4">
    <source>
        <dbReference type="ARBA" id="ARBA00022857"/>
    </source>
</evidence>
<evidence type="ECO:0000313" key="8">
    <source>
        <dbReference type="Proteomes" id="UP000248806"/>
    </source>
</evidence>
<reference evidence="7 8" key="1">
    <citation type="submission" date="2018-06" db="EMBL/GenBank/DDBJ databases">
        <title>Genomic Encyclopedia of Archaeal and Bacterial Type Strains, Phase II (KMG-II): from individual species to whole genera.</title>
        <authorList>
            <person name="Goeker M."/>
        </authorList>
    </citation>
    <scope>NUCLEOTIDE SEQUENCE [LARGE SCALE GENOMIC DNA]</scope>
    <source>
        <strain evidence="7 8">ATCC BAA-1881</strain>
    </source>
</reference>
<name>A0A326UDN3_THEHA</name>
<keyword evidence="4" id="KW-0521">NADP</keyword>
<gene>
    <name evidence="7" type="ORF">EI42_00713</name>
</gene>
<dbReference type="EMBL" id="QKUF01000001">
    <property type="protein sequence ID" value="PZW36537.1"/>
    <property type="molecule type" value="Genomic_DNA"/>
</dbReference>
<dbReference type="GO" id="GO:0010181">
    <property type="term" value="F:FMN binding"/>
    <property type="evidence" value="ECO:0007669"/>
    <property type="project" value="InterPro"/>
</dbReference>
<comment type="cofactor">
    <cofactor evidence="1">
        <name>FMN</name>
        <dbReference type="ChEBI" id="CHEBI:58210"/>
    </cofactor>
</comment>
<comment type="caution">
    <text evidence="7">The sequence shown here is derived from an EMBL/GenBank/DDBJ whole genome shotgun (WGS) entry which is preliminary data.</text>
</comment>
<dbReference type="PANTHER" id="PTHR43303">
    <property type="entry name" value="NADPH DEHYDROGENASE C23G7.10C-RELATED"/>
    <property type="match status" value="1"/>
</dbReference>
<dbReference type="PANTHER" id="PTHR43303:SF4">
    <property type="entry name" value="NADPH DEHYDROGENASE C23G7.10C-RELATED"/>
    <property type="match status" value="1"/>
</dbReference>
<keyword evidence="5" id="KW-0560">Oxidoreductase</keyword>
<keyword evidence="8" id="KW-1185">Reference proteome</keyword>
<sequence length="376" mass="41478">MQKGQEKASEEVLPKQSIPLLFQPFQLRDIQLRNRIMVAPMCQYSSVDGFANDWHFVHLGGFAIGGAALVMTEATAVEPRGRISPQDLGIYKDEHIEGLSRITRFLKEQGAVPAIQLAHAGRKASTYRPWAPEYGAVPEGQGGWQPIAPSAEAFSADHAYPHELTREEITEIVQAFQKGAQRALAAGFEVLELHGAHGYLIHEFLSPLSNHRTDEYGGSLENRMRFLLEVVDATRAIMPERLPLLVRLSATDWTENGLTVEETAQISKALKHHGVDLVDVSSGGNVATAKIPTAPGYQVPLSEHVRREAGIPTAAVGLITEPEQANEILVQEQADIIALGRVLLRDPHWPLRAAHALHYDIAWPKQYERAKLPLVP</sequence>
<keyword evidence="3" id="KW-0288">FMN</keyword>
<evidence type="ECO:0000256" key="1">
    <source>
        <dbReference type="ARBA" id="ARBA00001917"/>
    </source>
</evidence>
<dbReference type="InterPro" id="IPR044152">
    <property type="entry name" value="YqjM-like"/>
</dbReference>
<evidence type="ECO:0000256" key="5">
    <source>
        <dbReference type="ARBA" id="ARBA00023002"/>
    </source>
</evidence>
<dbReference type="CDD" id="cd02932">
    <property type="entry name" value="OYE_YqiM_FMN"/>
    <property type="match status" value="1"/>
</dbReference>
<dbReference type="GO" id="GO:0050661">
    <property type="term" value="F:NADP binding"/>
    <property type="evidence" value="ECO:0007669"/>
    <property type="project" value="InterPro"/>
</dbReference>
<evidence type="ECO:0000256" key="3">
    <source>
        <dbReference type="ARBA" id="ARBA00022643"/>
    </source>
</evidence>
<dbReference type="AlphaFoldDB" id="A0A326UDN3"/>
<dbReference type="Proteomes" id="UP000248806">
    <property type="component" value="Unassembled WGS sequence"/>
</dbReference>
<dbReference type="InterPro" id="IPR001155">
    <property type="entry name" value="OxRdtase_FMN_N"/>
</dbReference>
<dbReference type="SMR" id="A0A326UDN3"/>
<protein>
    <submittedName>
        <fullName evidence="7">2,4-dienoyl-CoA reductase-like NADH-dependent reductase (Old Yellow Enzyme family)</fullName>
    </submittedName>
</protein>
<dbReference type="Pfam" id="PF00724">
    <property type="entry name" value="Oxidored_FMN"/>
    <property type="match status" value="1"/>
</dbReference>
<proteinExistence type="predicted"/>
<dbReference type="SUPFAM" id="SSF51395">
    <property type="entry name" value="FMN-linked oxidoreductases"/>
    <property type="match status" value="1"/>
</dbReference>
<feature type="domain" description="NADH:flavin oxidoreductase/NADH oxidase N-terminal" evidence="6">
    <location>
        <begin position="21"/>
        <end position="357"/>
    </location>
</feature>
<keyword evidence="2" id="KW-0285">Flavoprotein</keyword>
<accession>A0A326UDN3</accession>
<dbReference type="Gene3D" id="3.20.20.70">
    <property type="entry name" value="Aldolase class I"/>
    <property type="match status" value="1"/>
</dbReference>
<dbReference type="OrthoDB" id="9772736at2"/>
<organism evidence="7 8">
    <name type="scientific">Thermosporothrix hazakensis</name>
    <dbReference type="NCBI Taxonomy" id="644383"/>
    <lineage>
        <taxon>Bacteria</taxon>
        <taxon>Bacillati</taxon>
        <taxon>Chloroflexota</taxon>
        <taxon>Ktedonobacteria</taxon>
        <taxon>Ktedonobacterales</taxon>
        <taxon>Thermosporotrichaceae</taxon>
        <taxon>Thermosporothrix</taxon>
    </lineage>
</organism>
<evidence type="ECO:0000256" key="2">
    <source>
        <dbReference type="ARBA" id="ARBA00022630"/>
    </source>
</evidence>
<dbReference type="RefSeq" id="WP_111318866.1">
    <property type="nucleotide sequence ID" value="NZ_BIFX01000001.1"/>
</dbReference>
<dbReference type="InterPro" id="IPR013785">
    <property type="entry name" value="Aldolase_TIM"/>
</dbReference>
<dbReference type="GO" id="GO:0003959">
    <property type="term" value="F:NADPH dehydrogenase activity"/>
    <property type="evidence" value="ECO:0007669"/>
    <property type="project" value="InterPro"/>
</dbReference>